<evidence type="ECO:0000313" key="1">
    <source>
        <dbReference type="EMBL" id="KZT18465.1"/>
    </source>
</evidence>
<dbReference type="AlphaFoldDB" id="A0A165MKV5"/>
<dbReference type="Proteomes" id="UP000076761">
    <property type="component" value="Unassembled WGS sequence"/>
</dbReference>
<sequence>MHHSGVGTEQRVRPGSSSHVLLSVCVSTPLRVYSSPQASRRASPVSTCPPAYHLDASSYSPVSMPLPTHPSRRFLPCLPVSTLLTLLTRLDASYPAHPSQSLSPRLPASTRLRLRLFSVTISPTTLPATCDPDSESSTRTPSPFLSISLMSICAISRLGLVVTMLDSEWL</sequence>
<dbReference type="EMBL" id="KV425680">
    <property type="protein sequence ID" value="KZT18465.1"/>
    <property type="molecule type" value="Genomic_DNA"/>
</dbReference>
<dbReference type="InParanoid" id="A0A165MKV5"/>
<organism evidence="1 2">
    <name type="scientific">Neolentinus lepideus HHB14362 ss-1</name>
    <dbReference type="NCBI Taxonomy" id="1314782"/>
    <lineage>
        <taxon>Eukaryota</taxon>
        <taxon>Fungi</taxon>
        <taxon>Dikarya</taxon>
        <taxon>Basidiomycota</taxon>
        <taxon>Agaricomycotina</taxon>
        <taxon>Agaricomycetes</taxon>
        <taxon>Gloeophyllales</taxon>
        <taxon>Gloeophyllaceae</taxon>
        <taxon>Neolentinus</taxon>
    </lineage>
</organism>
<proteinExistence type="predicted"/>
<reference evidence="1 2" key="1">
    <citation type="journal article" date="2016" name="Mol. Biol. Evol.">
        <title>Comparative Genomics of Early-Diverging Mushroom-Forming Fungi Provides Insights into the Origins of Lignocellulose Decay Capabilities.</title>
        <authorList>
            <person name="Nagy L.G."/>
            <person name="Riley R."/>
            <person name="Tritt A."/>
            <person name="Adam C."/>
            <person name="Daum C."/>
            <person name="Floudas D."/>
            <person name="Sun H."/>
            <person name="Yadav J.S."/>
            <person name="Pangilinan J."/>
            <person name="Larsson K.H."/>
            <person name="Matsuura K."/>
            <person name="Barry K."/>
            <person name="Labutti K."/>
            <person name="Kuo R."/>
            <person name="Ohm R.A."/>
            <person name="Bhattacharya S.S."/>
            <person name="Shirouzu T."/>
            <person name="Yoshinaga Y."/>
            <person name="Martin F.M."/>
            <person name="Grigoriev I.V."/>
            <person name="Hibbett D.S."/>
        </authorList>
    </citation>
    <scope>NUCLEOTIDE SEQUENCE [LARGE SCALE GENOMIC DNA]</scope>
    <source>
        <strain evidence="1 2">HHB14362 ss-1</strain>
    </source>
</reference>
<protein>
    <submittedName>
        <fullName evidence="1">Uncharacterized protein</fullName>
    </submittedName>
</protein>
<accession>A0A165MKV5</accession>
<gene>
    <name evidence="1" type="ORF">NEOLEDRAFT_167932</name>
</gene>
<evidence type="ECO:0000313" key="2">
    <source>
        <dbReference type="Proteomes" id="UP000076761"/>
    </source>
</evidence>
<keyword evidence="2" id="KW-1185">Reference proteome</keyword>
<name>A0A165MKV5_9AGAM</name>